<protein>
    <submittedName>
        <fullName evidence="2">Uncharacterized protein</fullName>
    </submittedName>
</protein>
<evidence type="ECO:0000313" key="2">
    <source>
        <dbReference type="EMBL" id="PSL01090.1"/>
    </source>
</evidence>
<name>A0A2P8DV52_9ACTN</name>
<keyword evidence="1" id="KW-0812">Transmembrane</keyword>
<gene>
    <name evidence="2" type="ORF">CLV30_11525</name>
</gene>
<feature type="transmembrane region" description="Helical" evidence="1">
    <location>
        <begin position="5"/>
        <end position="25"/>
    </location>
</feature>
<keyword evidence="3" id="KW-1185">Reference proteome</keyword>
<keyword evidence="1" id="KW-1133">Transmembrane helix</keyword>
<keyword evidence="1" id="KW-0472">Membrane</keyword>
<comment type="caution">
    <text evidence="2">The sequence shown here is derived from an EMBL/GenBank/DDBJ whole genome shotgun (WGS) entry which is preliminary data.</text>
</comment>
<dbReference type="AlphaFoldDB" id="A0A2P8DV52"/>
<dbReference type="Proteomes" id="UP000243528">
    <property type="component" value="Unassembled WGS sequence"/>
</dbReference>
<evidence type="ECO:0000313" key="3">
    <source>
        <dbReference type="Proteomes" id="UP000243528"/>
    </source>
</evidence>
<sequence>MRRSLWFRVVVVLVVLVLGVLTWWWRSPELFGGQGSTLTIRDETGTVALAGVLVVPQQVGDGTVTVHSAQPRIVKAADGTEVDVLACHDGSFGTARGRDSLDEYCMSHGEVAGARLDEGDSLVVAVRSDEPQRVVVDGVDVTYSYGWQRGTQTTGLTAVVTFAG</sequence>
<accession>A0A2P8DV52</accession>
<dbReference type="EMBL" id="PYGE01000015">
    <property type="protein sequence ID" value="PSL01090.1"/>
    <property type="molecule type" value="Genomic_DNA"/>
</dbReference>
<evidence type="ECO:0000256" key="1">
    <source>
        <dbReference type="SAM" id="Phobius"/>
    </source>
</evidence>
<organism evidence="2 3">
    <name type="scientific">Haloactinopolyspora alba</name>
    <dbReference type="NCBI Taxonomy" id="648780"/>
    <lineage>
        <taxon>Bacteria</taxon>
        <taxon>Bacillati</taxon>
        <taxon>Actinomycetota</taxon>
        <taxon>Actinomycetes</taxon>
        <taxon>Jiangellales</taxon>
        <taxon>Jiangellaceae</taxon>
        <taxon>Haloactinopolyspora</taxon>
    </lineage>
</organism>
<proteinExistence type="predicted"/>
<reference evidence="2 3" key="1">
    <citation type="submission" date="2018-03" db="EMBL/GenBank/DDBJ databases">
        <title>Genomic Encyclopedia of Archaeal and Bacterial Type Strains, Phase II (KMG-II): from individual species to whole genera.</title>
        <authorList>
            <person name="Goeker M."/>
        </authorList>
    </citation>
    <scope>NUCLEOTIDE SEQUENCE [LARGE SCALE GENOMIC DNA]</scope>
    <source>
        <strain evidence="2 3">DSM 45211</strain>
    </source>
</reference>